<evidence type="ECO:0000259" key="3">
    <source>
        <dbReference type="Pfam" id="PF01915"/>
    </source>
</evidence>
<sequence>MHRGFSEYPHIQGAGSSRVEPYKISNFADEANEIVQNGIVVVSYLKAYKTTFENAEKDRIREVSASKDYNDITKESEEADVVVVFTGTLQCQEIEGTDRKSLKLLAIQNEVNQEVLKVNKNVVVVLQNDVKAVLEKI</sequence>
<dbReference type="Proteomes" id="UP001470230">
    <property type="component" value="Unassembled WGS sequence"/>
</dbReference>
<proteinExistence type="predicted"/>
<keyword evidence="5" id="KW-1185">Reference proteome</keyword>
<feature type="domain" description="Glycoside hydrolase family 3 C-terminal" evidence="3">
    <location>
        <begin position="10"/>
        <end position="130"/>
    </location>
</feature>
<dbReference type="InterPro" id="IPR002772">
    <property type="entry name" value="Glyco_hydro_3_C"/>
</dbReference>
<evidence type="ECO:0000313" key="5">
    <source>
        <dbReference type="Proteomes" id="UP001470230"/>
    </source>
</evidence>
<dbReference type="Pfam" id="PF01915">
    <property type="entry name" value="Glyco_hydro_3_C"/>
    <property type="match status" value="1"/>
</dbReference>
<evidence type="ECO:0000313" key="4">
    <source>
        <dbReference type="EMBL" id="KAK8836620.1"/>
    </source>
</evidence>
<comment type="caution">
    <text evidence="4">The sequence shown here is derived from an EMBL/GenBank/DDBJ whole genome shotgun (WGS) entry which is preliminary data.</text>
</comment>
<gene>
    <name evidence="4" type="ORF">M9Y10_037554</name>
</gene>
<protein>
    <recommendedName>
        <fullName evidence="3">Glycoside hydrolase family 3 C-terminal domain-containing protein</fullName>
    </recommendedName>
</protein>
<organism evidence="4 5">
    <name type="scientific">Tritrichomonas musculus</name>
    <dbReference type="NCBI Taxonomy" id="1915356"/>
    <lineage>
        <taxon>Eukaryota</taxon>
        <taxon>Metamonada</taxon>
        <taxon>Parabasalia</taxon>
        <taxon>Tritrichomonadida</taxon>
        <taxon>Tritrichomonadidae</taxon>
        <taxon>Tritrichomonas</taxon>
    </lineage>
</organism>
<evidence type="ECO:0000256" key="1">
    <source>
        <dbReference type="ARBA" id="ARBA00022801"/>
    </source>
</evidence>
<accession>A0ABR2GRT2</accession>
<dbReference type="EMBL" id="JAPFFF010000064">
    <property type="protein sequence ID" value="KAK8836620.1"/>
    <property type="molecule type" value="Genomic_DNA"/>
</dbReference>
<name>A0ABR2GRT2_9EUKA</name>
<keyword evidence="1" id="KW-0378">Hydrolase</keyword>
<evidence type="ECO:0000256" key="2">
    <source>
        <dbReference type="ARBA" id="ARBA00023295"/>
    </source>
</evidence>
<keyword evidence="2" id="KW-0326">Glycosidase</keyword>
<reference evidence="4 5" key="1">
    <citation type="submission" date="2024-04" db="EMBL/GenBank/DDBJ databases">
        <title>Tritrichomonas musculus Genome.</title>
        <authorList>
            <person name="Alves-Ferreira E."/>
            <person name="Grigg M."/>
            <person name="Lorenzi H."/>
            <person name="Galac M."/>
        </authorList>
    </citation>
    <scope>NUCLEOTIDE SEQUENCE [LARGE SCALE GENOMIC DNA]</scope>
    <source>
        <strain evidence="4 5">EAF2021</strain>
    </source>
</reference>
<dbReference type="SUPFAM" id="SSF52279">
    <property type="entry name" value="Beta-D-glucan exohydrolase, C-terminal domain"/>
    <property type="match status" value="1"/>
</dbReference>
<dbReference type="Gene3D" id="3.40.50.1700">
    <property type="entry name" value="Glycoside hydrolase family 3 C-terminal domain"/>
    <property type="match status" value="1"/>
</dbReference>
<dbReference type="InterPro" id="IPR036881">
    <property type="entry name" value="Glyco_hydro_3_C_sf"/>
</dbReference>